<reference evidence="1 2" key="1">
    <citation type="submission" date="2021-06" db="EMBL/GenBank/DDBJ databases">
        <authorList>
            <person name="Palmer J.M."/>
        </authorList>
    </citation>
    <scope>NUCLEOTIDE SEQUENCE [LARGE SCALE GENOMIC DNA]</scope>
    <source>
        <strain evidence="1 2">CL_MEX2019</strain>
        <tissue evidence="1">Muscle</tissue>
    </source>
</reference>
<comment type="caution">
    <text evidence="1">The sequence shown here is derived from an EMBL/GenBank/DDBJ whole genome shotgun (WGS) entry which is preliminary data.</text>
</comment>
<evidence type="ECO:0000313" key="1">
    <source>
        <dbReference type="EMBL" id="MED6275584.1"/>
    </source>
</evidence>
<accession>A0ABU7DKJ4</accession>
<evidence type="ECO:0000313" key="2">
    <source>
        <dbReference type="Proteomes" id="UP001352852"/>
    </source>
</evidence>
<protein>
    <submittedName>
        <fullName evidence="1">Uncharacterized protein</fullName>
    </submittedName>
</protein>
<organism evidence="1 2">
    <name type="scientific">Characodon lateralis</name>
    <dbReference type="NCBI Taxonomy" id="208331"/>
    <lineage>
        <taxon>Eukaryota</taxon>
        <taxon>Metazoa</taxon>
        <taxon>Chordata</taxon>
        <taxon>Craniata</taxon>
        <taxon>Vertebrata</taxon>
        <taxon>Euteleostomi</taxon>
        <taxon>Actinopterygii</taxon>
        <taxon>Neopterygii</taxon>
        <taxon>Teleostei</taxon>
        <taxon>Neoteleostei</taxon>
        <taxon>Acanthomorphata</taxon>
        <taxon>Ovalentaria</taxon>
        <taxon>Atherinomorphae</taxon>
        <taxon>Cyprinodontiformes</taxon>
        <taxon>Goodeidae</taxon>
        <taxon>Characodon</taxon>
    </lineage>
</organism>
<name>A0ABU7DKJ4_9TELE</name>
<gene>
    <name evidence="1" type="ORF">CHARACLAT_027990</name>
</gene>
<dbReference type="Proteomes" id="UP001352852">
    <property type="component" value="Unassembled WGS sequence"/>
</dbReference>
<proteinExistence type="predicted"/>
<sequence>MRARAPPVPLGAGEDARVCVCACVYDGVVVTRMNLHTGTEGHQRKKEKHTGGCQCITNATESHLSSLLSVFHKSTHSLLLSHFLPLFFQKQSIFLGSLATYKQNAARGVGREGWREA</sequence>
<keyword evidence="2" id="KW-1185">Reference proteome</keyword>
<dbReference type="EMBL" id="JAHUTJ010028241">
    <property type="protein sequence ID" value="MED6275584.1"/>
    <property type="molecule type" value="Genomic_DNA"/>
</dbReference>